<evidence type="ECO:0000313" key="3">
    <source>
        <dbReference type="Proteomes" id="UP000076632"/>
    </source>
</evidence>
<dbReference type="EMBL" id="KV407457">
    <property type="protein sequence ID" value="KZF23221.1"/>
    <property type="molecule type" value="Genomic_DNA"/>
</dbReference>
<dbReference type="RefSeq" id="XP_018188776.1">
    <property type="nucleotide sequence ID" value="XM_018328910.1"/>
</dbReference>
<protein>
    <submittedName>
        <fullName evidence="2">Uncharacterized protein</fullName>
    </submittedName>
</protein>
<evidence type="ECO:0000256" key="1">
    <source>
        <dbReference type="SAM" id="Phobius"/>
    </source>
</evidence>
<gene>
    <name evidence="2" type="ORF">L228DRAFT_106578</name>
</gene>
<feature type="transmembrane region" description="Helical" evidence="1">
    <location>
        <begin position="162"/>
        <end position="184"/>
    </location>
</feature>
<feature type="transmembrane region" description="Helical" evidence="1">
    <location>
        <begin position="43"/>
        <end position="62"/>
    </location>
</feature>
<dbReference type="InParanoid" id="A0A165HAN5"/>
<sequence>MFLLSHDLHSFYSRFSCHSHVLRPCPLTHTIGLALFIRSFSPFPLLLFLFLTLPSTFFSRFFSHNVKRVMGNITSSIQAILASYIVSFYFSRLPFLSFYLFYLFCLALPCLALPCRGLPWLAVAWLDLSGLDFFVLAYRGLACRGSACRGWLVSSCLMFRHFSFWISSTLAQVLFTLFTLFIFISSSLSIH</sequence>
<organism evidence="2 3">
    <name type="scientific">Xylona heveae (strain CBS 132557 / TC161)</name>
    <dbReference type="NCBI Taxonomy" id="1328760"/>
    <lineage>
        <taxon>Eukaryota</taxon>
        <taxon>Fungi</taxon>
        <taxon>Dikarya</taxon>
        <taxon>Ascomycota</taxon>
        <taxon>Pezizomycotina</taxon>
        <taxon>Xylonomycetes</taxon>
        <taxon>Xylonales</taxon>
        <taxon>Xylonaceae</taxon>
        <taxon>Xylona</taxon>
    </lineage>
</organism>
<dbReference type="AlphaFoldDB" id="A0A165HAN5"/>
<reference evidence="2 3" key="1">
    <citation type="journal article" date="2016" name="Fungal Biol.">
        <title>The genome of Xylona heveae provides a window into fungal endophytism.</title>
        <authorList>
            <person name="Gazis R."/>
            <person name="Kuo A."/>
            <person name="Riley R."/>
            <person name="LaButti K."/>
            <person name="Lipzen A."/>
            <person name="Lin J."/>
            <person name="Amirebrahimi M."/>
            <person name="Hesse C.N."/>
            <person name="Spatafora J.W."/>
            <person name="Henrissat B."/>
            <person name="Hainaut M."/>
            <person name="Grigoriev I.V."/>
            <person name="Hibbett D.S."/>
        </authorList>
    </citation>
    <scope>NUCLEOTIDE SEQUENCE [LARGE SCALE GENOMIC DNA]</scope>
    <source>
        <strain evidence="2 3">TC161</strain>
    </source>
</reference>
<accession>A0A165HAN5</accession>
<keyword evidence="1" id="KW-0472">Membrane</keyword>
<evidence type="ECO:0000313" key="2">
    <source>
        <dbReference type="EMBL" id="KZF23221.1"/>
    </source>
</evidence>
<name>A0A165HAN5_XYLHT</name>
<dbReference type="GeneID" id="28894047"/>
<dbReference type="Proteomes" id="UP000076632">
    <property type="component" value="Unassembled WGS sequence"/>
</dbReference>
<keyword evidence="3" id="KW-1185">Reference proteome</keyword>
<feature type="transmembrane region" description="Helical" evidence="1">
    <location>
        <begin position="120"/>
        <end position="142"/>
    </location>
</feature>
<keyword evidence="1" id="KW-0812">Transmembrane</keyword>
<proteinExistence type="predicted"/>
<keyword evidence="1" id="KW-1133">Transmembrane helix</keyword>